<dbReference type="EMBL" id="SOPW01000008">
    <property type="protein sequence ID" value="TFB21414.1"/>
    <property type="molecule type" value="Genomic_DNA"/>
</dbReference>
<dbReference type="InterPro" id="IPR032816">
    <property type="entry name" value="VTT_dom"/>
</dbReference>
<dbReference type="Pfam" id="PF09335">
    <property type="entry name" value="VTT_dom"/>
    <property type="match status" value="1"/>
</dbReference>
<keyword evidence="2 6" id="KW-1003">Cell membrane</keyword>
<comment type="subcellular location">
    <subcellularLocation>
        <location evidence="1 6">Cell membrane</location>
        <topology evidence="1 6">Multi-pass membrane protein</topology>
    </subcellularLocation>
</comment>
<dbReference type="PANTHER" id="PTHR12677:SF55">
    <property type="entry name" value="UNDECAPRENYL PHOSPHATE TRANSPORTER SAOUHSC_00901-RELATED"/>
    <property type="match status" value="1"/>
</dbReference>
<evidence type="ECO:0000256" key="6">
    <source>
        <dbReference type="RuleBase" id="RU366058"/>
    </source>
</evidence>
<comment type="similarity">
    <text evidence="6">Belongs to the TVP38/TMEM64 family.</text>
</comment>
<protein>
    <recommendedName>
        <fullName evidence="6">TVP38/TMEM64 family membrane protein</fullName>
    </recommendedName>
</protein>
<evidence type="ECO:0000256" key="5">
    <source>
        <dbReference type="ARBA" id="ARBA00023136"/>
    </source>
</evidence>
<evidence type="ECO:0000256" key="3">
    <source>
        <dbReference type="ARBA" id="ARBA00022692"/>
    </source>
</evidence>
<proteinExistence type="inferred from homology"/>
<keyword evidence="5 6" id="KW-0472">Membrane</keyword>
<feature type="transmembrane region" description="Helical" evidence="6">
    <location>
        <begin position="5"/>
        <end position="25"/>
    </location>
</feature>
<feature type="transmembrane region" description="Helical" evidence="6">
    <location>
        <begin position="141"/>
        <end position="160"/>
    </location>
</feature>
<sequence length="168" mass="18559">MLISLLINIFISLAGVIPSVFLTAANIIFFGFWYGLVISFVGEALGAIVSFYAYRQGFRKLPKTISMEAIPKVKRLLQVEGKKAFLLILSLRLLPFIPSGVINLFSAMGKVSLILFSLASSLGKIPALIIEGYSVLQITEFTWQGKIILTGISIYLLYLLRKIIKGNL</sequence>
<feature type="transmembrane region" description="Helical" evidence="6">
    <location>
        <begin position="84"/>
        <end position="105"/>
    </location>
</feature>
<evidence type="ECO:0000256" key="1">
    <source>
        <dbReference type="ARBA" id="ARBA00004651"/>
    </source>
</evidence>
<name>A0A4Y8IKE0_9BACI</name>
<evidence type="ECO:0000259" key="7">
    <source>
        <dbReference type="Pfam" id="PF09335"/>
    </source>
</evidence>
<evidence type="ECO:0000313" key="8">
    <source>
        <dbReference type="EMBL" id="TFB21414.1"/>
    </source>
</evidence>
<evidence type="ECO:0000256" key="4">
    <source>
        <dbReference type="ARBA" id="ARBA00022989"/>
    </source>
</evidence>
<keyword evidence="9" id="KW-1185">Reference proteome</keyword>
<comment type="caution">
    <text evidence="8">The sequence shown here is derived from an EMBL/GenBank/DDBJ whole genome shotgun (WGS) entry which is preliminary data.</text>
</comment>
<keyword evidence="4 6" id="KW-1133">Transmembrane helix</keyword>
<accession>A0A4Y8IKE0</accession>
<dbReference type="OrthoDB" id="5471155at2"/>
<dbReference type="RefSeq" id="WP_134340078.1">
    <property type="nucleotide sequence ID" value="NZ_SOPW01000008.1"/>
</dbReference>
<evidence type="ECO:0000256" key="2">
    <source>
        <dbReference type="ARBA" id="ARBA00022475"/>
    </source>
</evidence>
<organism evidence="8 9">
    <name type="scientific">Filobacillus milosensis</name>
    <dbReference type="NCBI Taxonomy" id="94137"/>
    <lineage>
        <taxon>Bacteria</taxon>
        <taxon>Bacillati</taxon>
        <taxon>Bacillota</taxon>
        <taxon>Bacilli</taxon>
        <taxon>Bacillales</taxon>
        <taxon>Bacillaceae</taxon>
        <taxon>Filobacillus</taxon>
    </lineage>
</organism>
<dbReference type="GO" id="GO:0005886">
    <property type="term" value="C:plasma membrane"/>
    <property type="evidence" value="ECO:0007669"/>
    <property type="project" value="UniProtKB-SubCell"/>
</dbReference>
<dbReference type="PANTHER" id="PTHR12677">
    <property type="entry name" value="GOLGI APPARATUS MEMBRANE PROTEIN TVP38-RELATED"/>
    <property type="match status" value="1"/>
</dbReference>
<gene>
    <name evidence="8" type="ORF">E3U55_08870</name>
</gene>
<dbReference type="InterPro" id="IPR015414">
    <property type="entry name" value="TMEM64"/>
</dbReference>
<feature type="transmembrane region" description="Helical" evidence="6">
    <location>
        <begin position="31"/>
        <end position="54"/>
    </location>
</feature>
<dbReference type="Proteomes" id="UP000297975">
    <property type="component" value="Unassembled WGS sequence"/>
</dbReference>
<comment type="caution">
    <text evidence="6">Lacks conserved residue(s) required for the propagation of feature annotation.</text>
</comment>
<evidence type="ECO:0000313" key="9">
    <source>
        <dbReference type="Proteomes" id="UP000297975"/>
    </source>
</evidence>
<feature type="domain" description="VTT" evidence="7">
    <location>
        <begin position="17"/>
        <end position="134"/>
    </location>
</feature>
<reference evidence="8 9" key="1">
    <citation type="submission" date="2019-03" db="EMBL/GenBank/DDBJ databases">
        <authorList>
            <person name="He R.-H."/>
        </authorList>
    </citation>
    <scope>NUCLEOTIDE SEQUENCE [LARGE SCALE GENOMIC DNA]</scope>
    <source>
        <strain evidence="9">SH 714</strain>
    </source>
</reference>
<keyword evidence="3 6" id="KW-0812">Transmembrane</keyword>
<dbReference type="AlphaFoldDB" id="A0A4Y8IKE0"/>